<dbReference type="SUPFAM" id="SSF52129">
    <property type="entry name" value="Caspase-like"/>
    <property type="match status" value="1"/>
</dbReference>
<dbReference type="PANTHER" id="PTHR48104">
    <property type="entry name" value="METACASPASE-4"/>
    <property type="match status" value="1"/>
</dbReference>
<keyword evidence="4" id="KW-1185">Reference proteome</keyword>
<dbReference type="Pfam" id="PF09136">
    <property type="entry name" value="Glucodextran_B"/>
    <property type="match status" value="1"/>
</dbReference>
<dbReference type="Gene3D" id="2.60.40.10">
    <property type="entry name" value="Immunoglobulins"/>
    <property type="match status" value="1"/>
</dbReference>
<dbReference type="InterPro" id="IPR011600">
    <property type="entry name" value="Pept_C14_caspase"/>
</dbReference>
<dbReference type="EMBL" id="CP041345">
    <property type="protein sequence ID" value="QKG80773.1"/>
    <property type="molecule type" value="Genomic_DNA"/>
</dbReference>
<dbReference type="GO" id="GO:0006508">
    <property type="term" value="P:proteolysis"/>
    <property type="evidence" value="ECO:0007669"/>
    <property type="project" value="InterPro"/>
</dbReference>
<feature type="chain" id="PRO_5029911181" description="Peptidase C14 caspase domain-containing protein" evidence="1">
    <location>
        <begin position="24"/>
        <end position="657"/>
    </location>
</feature>
<dbReference type="PANTHER" id="PTHR48104:SF30">
    <property type="entry name" value="METACASPASE-1"/>
    <property type="match status" value="1"/>
</dbReference>
<proteinExistence type="predicted"/>
<name>A0A7D3Y0X2_9BACT</name>
<dbReference type="InterPro" id="IPR050452">
    <property type="entry name" value="Metacaspase"/>
</dbReference>
<dbReference type="Pfam" id="PF00656">
    <property type="entry name" value="Peptidase_C14"/>
    <property type="match status" value="1"/>
</dbReference>
<sequence>MKTVKRLILSLAWVLGLVNFTQAQEFEKLVPKQIGDKIILEYSIAGESVGQQFNVTPFYSVDGGKTFHTLGSVKGNVGANIPGGRNQIIVWDVLKDLKELDNEVAFKLEGTSRSVVPLQDDFRDVVFKLESLNRTPKGDIELLLSITNYGPTRDLKMINGLVTITDFNKHKYDAQRGKIAEVEGNERYSTPQRTIKKGETVKARFLFERVPAEVDRVMRLDLGIELITDETYGIDLKIGKLQFRDLPITSVQTAGMRVKQTKKLQILSSPQHFTIKKVVVADAKPPVIELITPSNIPLVGQGATRGRPYAQSSIGMDDKRLRSLSTGQELATTNDYTLVKAKVTDESGIYEVTVNGVEVDIKPDGIFEAKVPLLIGKNEIIIRAVDLRQNSVEKKFFVLRKSPSGKITKGETEELDLVFDSPRAPRYYALIMGANDYQDENITDLDNPISDATKLYKVLVSRYAFDPANVVLLKNPTREQMINALDWLTRKISKYDNLLIFYAGHGFWDKETDFGYWIPTDSKANSTANWLANSQIKDYVAAIKAKHILVVADACFGGSIFHTRKAFEQGSQTVKKAFDAPSRKAMTSGNLTEVPDKSVFLEQLVGRLNENTKGYLTAEELFASIKDVVISNSPVTPMYGDIKDAGDQGGDFVFVLK</sequence>
<dbReference type="InterPro" id="IPR013783">
    <property type="entry name" value="Ig-like_fold"/>
</dbReference>
<evidence type="ECO:0000313" key="3">
    <source>
        <dbReference type="EMBL" id="QKG80773.1"/>
    </source>
</evidence>
<feature type="signal peptide" evidence="1">
    <location>
        <begin position="1"/>
        <end position="23"/>
    </location>
</feature>
<dbReference type="InterPro" id="IPR029030">
    <property type="entry name" value="Caspase-like_dom_sf"/>
</dbReference>
<dbReference type="Gene3D" id="3.40.50.1460">
    <property type="match status" value="1"/>
</dbReference>
<dbReference type="KEGG" id="ttz:FHG85_11025"/>
<keyword evidence="1" id="KW-0732">Signal</keyword>
<evidence type="ECO:0000259" key="2">
    <source>
        <dbReference type="Pfam" id="PF00656"/>
    </source>
</evidence>
<protein>
    <recommendedName>
        <fullName evidence="2">Peptidase C14 caspase domain-containing protein</fullName>
    </recommendedName>
</protein>
<dbReference type="RefSeq" id="WP_173075859.1">
    <property type="nucleotide sequence ID" value="NZ_CP041345.1"/>
</dbReference>
<organism evidence="3 4">
    <name type="scientific">Tenuifilum thalassicum</name>
    <dbReference type="NCBI Taxonomy" id="2590900"/>
    <lineage>
        <taxon>Bacteria</taxon>
        <taxon>Pseudomonadati</taxon>
        <taxon>Bacteroidota</taxon>
        <taxon>Bacteroidia</taxon>
        <taxon>Bacteroidales</taxon>
        <taxon>Tenuifilaceae</taxon>
        <taxon>Tenuifilum</taxon>
    </lineage>
</organism>
<evidence type="ECO:0000313" key="4">
    <source>
        <dbReference type="Proteomes" id="UP000500961"/>
    </source>
</evidence>
<dbReference type="GO" id="GO:0004197">
    <property type="term" value="F:cysteine-type endopeptidase activity"/>
    <property type="evidence" value="ECO:0007669"/>
    <property type="project" value="InterPro"/>
</dbReference>
<dbReference type="AlphaFoldDB" id="A0A7D3Y0X2"/>
<accession>A0A7D3Y0X2</accession>
<reference evidence="3 4" key="1">
    <citation type="submission" date="2019-07" db="EMBL/GenBank/DDBJ databases">
        <title>Thalassofilum flectens gen. nov., sp. nov., a novel moderate thermophilic anaerobe from a shallow sea hot spring in Kunashir Island (Russia), representing a new family in the order Bacteroidales, and proposal of Thalassofilacea fam. nov.</title>
        <authorList>
            <person name="Kochetkova T.V."/>
            <person name="Podosokorskaya O.A."/>
            <person name="Novikov A."/>
            <person name="Elcheninov A.G."/>
            <person name="Toshchakov S.V."/>
            <person name="Kublanov I.V."/>
        </authorList>
    </citation>
    <scope>NUCLEOTIDE SEQUENCE [LARGE SCALE GENOMIC DNA]</scope>
    <source>
        <strain evidence="3 4">38-H</strain>
    </source>
</reference>
<dbReference type="Proteomes" id="UP000500961">
    <property type="component" value="Chromosome"/>
</dbReference>
<feature type="domain" description="Peptidase C14 caspase" evidence="2">
    <location>
        <begin position="428"/>
        <end position="626"/>
    </location>
</feature>
<evidence type="ECO:0000256" key="1">
    <source>
        <dbReference type="SAM" id="SignalP"/>
    </source>
</evidence>
<gene>
    <name evidence="3" type="ORF">FHG85_11025</name>
</gene>
<dbReference type="GO" id="GO:0005737">
    <property type="term" value="C:cytoplasm"/>
    <property type="evidence" value="ECO:0007669"/>
    <property type="project" value="TreeGrafter"/>
</dbReference>